<gene>
    <name evidence="1" type="ORF">GIB67_023703</name>
</gene>
<dbReference type="AlphaFoldDB" id="A0A7J7MGB8"/>
<name>A0A7J7MGB8_9MAGN</name>
<evidence type="ECO:0000313" key="1">
    <source>
        <dbReference type="EMBL" id="KAF6153926.1"/>
    </source>
</evidence>
<comment type="caution">
    <text evidence="1">The sequence shown here is derived from an EMBL/GenBank/DDBJ whole genome shotgun (WGS) entry which is preliminary data.</text>
</comment>
<organism evidence="1 2">
    <name type="scientific">Kingdonia uniflora</name>
    <dbReference type="NCBI Taxonomy" id="39325"/>
    <lineage>
        <taxon>Eukaryota</taxon>
        <taxon>Viridiplantae</taxon>
        <taxon>Streptophyta</taxon>
        <taxon>Embryophyta</taxon>
        <taxon>Tracheophyta</taxon>
        <taxon>Spermatophyta</taxon>
        <taxon>Magnoliopsida</taxon>
        <taxon>Ranunculales</taxon>
        <taxon>Circaeasteraceae</taxon>
        <taxon>Kingdonia</taxon>
    </lineage>
</organism>
<reference evidence="1 2" key="1">
    <citation type="journal article" date="2020" name="IScience">
        <title>Genome Sequencing of the Endangered Kingdonia uniflora (Circaeasteraceae, Ranunculales) Reveals Potential Mechanisms of Evolutionary Specialization.</title>
        <authorList>
            <person name="Sun Y."/>
            <person name="Deng T."/>
            <person name="Zhang A."/>
            <person name="Moore M.J."/>
            <person name="Landis J.B."/>
            <person name="Lin N."/>
            <person name="Zhang H."/>
            <person name="Zhang X."/>
            <person name="Huang J."/>
            <person name="Zhang X."/>
            <person name="Sun H."/>
            <person name="Wang H."/>
        </authorList>
    </citation>
    <scope>NUCLEOTIDE SEQUENCE [LARGE SCALE GENOMIC DNA]</scope>
    <source>
        <strain evidence="1">TB1705</strain>
        <tissue evidence="1">Leaf</tissue>
    </source>
</reference>
<proteinExistence type="predicted"/>
<accession>A0A7J7MGB8</accession>
<dbReference type="PANTHER" id="PTHR33566:SF6">
    <property type="entry name" value="PROTEIN DEFECTIVE IN MERISTEM SILENCING 3"/>
    <property type="match status" value="1"/>
</dbReference>
<keyword evidence="2" id="KW-1185">Reference proteome</keyword>
<evidence type="ECO:0000313" key="2">
    <source>
        <dbReference type="Proteomes" id="UP000541444"/>
    </source>
</evidence>
<protein>
    <submittedName>
        <fullName evidence="1">Uncharacterized protein</fullName>
    </submittedName>
</protein>
<dbReference type="Proteomes" id="UP000541444">
    <property type="component" value="Unassembled WGS sequence"/>
</dbReference>
<dbReference type="OrthoDB" id="10036779at2759"/>
<dbReference type="EMBL" id="JACGCM010001549">
    <property type="protein sequence ID" value="KAF6153926.1"/>
    <property type="molecule type" value="Genomic_DNA"/>
</dbReference>
<dbReference type="PANTHER" id="PTHR33566">
    <property type="entry name" value="EN/SPM-LIKE TRANSPOSON-RELATED"/>
    <property type="match status" value="1"/>
</dbReference>
<sequence>MLGPSIERHMDGRYVAIWLEELRPYVGDFVVNDPQRRLALLKPRLPTRECLHGFLGFVVNMIDLESINLSCLTINGHGLWETLFYSLFSHVQVYKTRLEMQLALQCISEGALYLHGVMVRSNVAFVLGNR</sequence>